<dbReference type="Proteomes" id="UP001218218">
    <property type="component" value="Unassembled WGS sequence"/>
</dbReference>
<feature type="domain" description="Protein kinase" evidence="1">
    <location>
        <begin position="1"/>
        <end position="234"/>
    </location>
</feature>
<proteinExistence type="predicted"/>
<dbReference type="InterPro" id="IPR002575">
    <property type="entry name" value="Aminoglycoside_PTrfase"/>
</dbReference>
<dbReference type="SUPFAM" id="SSF56112">
    <property type="entry name" value="Protein kinase-like (PK-like)"/>
    <property type="match status" value="1"/>
</dbReference>
<evidence type="ECO:0000313" key="2">
    <source>
        <dbReference type="EMBL" id="KAJ7367274.1"/>
    </source>
</evidence>
<protein>
    <recommendedName>
        <fullName evidence="1">Protein kinase domain-containing protein</fullName>
    </recommendedName>
</protein>
<dbReference type="PROSITE" id="PS00108">
    <property type="entry name" value="PROTEIN_KINASE_ST"/>
    <property type="match status" value="1"/>
</dbReference>
<dbReference type="GO" id="GO:0005524">
    <property type="term" value="F:ATP binding"/>
    <property type="evidence" value="ECO:0007669"/>
    <property type="project" value="InterPro"/>
</dbReference>
<reference evidence="2" key="1">
    <citation type="submission" date="2023-03" db="EMBL/GenBank/DDBJ databases">
        <title>Massive genome expansion in bonnet fungi (Mycena s.s.) driven by repeated elements and novel gene families across ecological guilds.</title>
        <authorList>
            <consortium name="Lawrence Berkeley National Laboratory"/>
            <person name="Harder C.B."/>
            <person name="Miyauchi S."/>
            <person name="Viragh M."/>
            <person name="Kuo A."/>
            <person name="Thoen E."/>
            <person name="Andreopoulos B."/>
            <person name="Lu D."/>
            <person name="Skrede I."/>
            <person name="Drula E."/>
            <person name="Henrissat B."/>
            <person name="Morin E."/>
            <person name="Kohler A."/>
            <person name="Barry K."/>
            <person name="LaButti K."/>
            <person name="Morin E."/>
            <person name="Salamov A."/>
            <person name="Lipzen A."/>
            <person name="Mereny Z."/>
            <person name="Hegedus B."/>
            <person name="Baldrian P."/>
            <person name="Stursova M."/>
            <person name="Weitz H."/>
            <person name="Taylor A."/>
            <person name="Grigoriev I.V."/>
            <person name="Nagy L.G."/>
            <person name="Martin F."/>
            <person name="Kauserud H."/>
        </authorList>
    </citation>
    <scope>NUCLEOTIDE SEQUENCE</scope>
    <source>
        <strain evidence="2">CBHHK002</strain>
    </source>
</reference>
<accession>A0AAD7ASR9</accession>
<dbReference type="Pfam" id="PF01636">
    <property type="entry name" value="APH"/>
    <property type="match status" value="1"/>
</dbReference>
<dbReference type="InterPro" id="IPR011009">
    <property type="entry name" value="Kinase-like_dom_sf"/>
</dbReference>
<name>A0AAD7ASR9_9AGAR</name>
<dbReference type="AlphaFoldDB" id="A0AAD7ASR9"/>
<dbReference type="EMBL" id="JARIHO010000002">
    <property type="protein sequence ID" value="KAJ7367274.1"/>
    <property type="molecule type" value="Genomic_DNA"/>
</dbReference>
<comment type="caution">
    <text evidence="2">The sequence shown here is derived from an EMBL/GenBank/DDBJ whole genome shotgun (WGS) entry which is preliminary data.</text>
</comment>
<gene>
    <name evidence="2" type="ORF">DFH08DRAFT_798081</name>
</gene>
<organism evidence="2 3">
    <name type="scientific">Mycena albidolilacea</name>
    <dbReference type="NCBI Taxonomy" id="1033008"/>
    <lineage>
        <taxon>Eukaryota</taxon>
        <taxon>Fungi</taxon>
        <taxon>Dikarya</taxon>
        <taxon>Basidiomycota</taxon>
        <taxon>Agaricomycotina</taxon>
        <taxon>Agaricomycetes</taxon>
        <taxon>Agaricomycetidae</taxon>
        <taxon>Agaricales</taxon>
        <taxon>Marasmiineae</taxon>
        <taxon>Mycenaceae</taxon>
        <taxon>Mycena</taxon>
    </lineage>
</organism>
<dbReference type="GO" id="GO:0004672">
    <property type="term" value="F:protein kinase activity"/>
    <property type="evidence" value="ECO:0007669"/>
    <property type="project" value="InterPro"/>
</dbReference>
<dbReference type="PROSITE" id="PS50011">
    <property type="entry name" value="PROTEIN_KINASE_DOM"/>
    <property type="match status" value="1"/>
</dbReference>
<keyword evidence="3" id="KW-1185">Reference proteome</keyword>
<dbReference type="InterPro" id="IPR000719">
    <property type="entry name" value="Prot_kinase_dom"/>
</dbReference>
<dbReference type="Gene3D" id="3.90.1200.10">
    <property type="match status" value="1"/>
</dbReference>
<evidence type="ECO:0000313" key="3">
    <source>
        <dbReference type="Proteomes" id="UP001218218"/>
    </source>
</evidence>
<dbReference type="InterPro" id="IPR008271">
    <property type="entry name" value="Ser/Thr_kinase_AS"/>
</dbReference>
<sequence>MENCIGHRVHFLDRHVVKFNETDLLHEGDTQTFVYTALEGLSGAPHVPEVCACFEWSGMQYLVMERVNLPTVETWIAGAADAHEKHDRTNQACKAVSEALRYLFAVSVPANSCIGLIEGNFARQQSAQVLARSGYAQHFFFGVDFTAPHRYASAHALELHVNKALTYRPRRSLPLTVEISDERLVLVHGDIKPCNFLIDPSTLHVTLIDFGGISVLPASFISLSLHARTDRWHI</sequence>
<evidence type="ECO:0000259" key="1">
    <source>
        <dbReference type="PROSITE" id="PS50011"/>
    </source>
</evidence>